<keyword evidence="4" id="KW-1185">Reference proteome</keyword>
<feature type="transmembrane region" description="Helical" evidence="2">
    <location>
        <begin position="20"/>
        <end position="45"/>
    </location>
</feature>
<evidence type="ECO:0000313" key="4">
    <source>
        <dbReference type="Proteomes" id="UP000307440"/>
    </source>
</evidence>
<keyword evidence="2" id="KW-1133">Transmembrane helix</keyword>
<organism evidence="3 4">
    <name type="scientific">Coprinopsis marcescibilis</name>
    <name type="common">Agaric fungus</name>
    <name type="synonym">Psathyrella marcescibilis</name>
    <dbReference type="NCBI Taxonomy" id="230819"/>
    <lineage>
        <taxon>Eukaryota</taxon>
        <taxon>Fungi</taxon>
        <taxon>Dikarya</taxon>
        <taxon>Basidiomycota</taxon>
        <taxon>Agaricomycotina</taxon>
        <taxon>Agaricomycetes</taxon>
        <taxon>Agaricomycetidae</taxon>
        <taxon>Agaricales</taxon>
        <taxon>Agaricineae</taxon>
        <taxon>Psathyrellaceae</taxon>
        <taxon>Coprinopsis</taxon>
    </lineage>
</organism>
<dbReference type="AlphaFoldDB" id="A0A5C3KMG7"/>
<keyword evidence="2" id="KW-0812">Transmembrane</keyword>
<dbReference type="OrthoDB" id="2751465at2759"/>
<feature type="transmembrane region" description="Helical" evidence="2">
    <location>
        <begin position="133"/>
        <end position="149"/>
    </location>
</feature>
<reference evidence="3 4" key="1">
    <citation type="journal article" date="2019" name="Nat. Ecol. Evol.">
        <title>Megaphylogeny resolves global patterns of mushroom evolution.</title>
        <authorList>
            <person name="Varga T."/>
            <person name="Krizsan K."/>
            <person name="Foldi C."/>
            <person name="Dima B."/>
            <person name="Sanchez-Garcia M."/>
            <person name="Sanchez-Ramirez S."/>
            <person name="Szollosi G.J."/>
            <person name="Szarkandi J.G."/>
            <person name="Papp V."/>
            <person name="Albert L."/>
            <person name="Andreopoulos W."/>
            <person name="Angelini C."/>
            <person name="Antonin V."/>
            <person name="Barry K.W."/>
            <person name="Bougher N.L."/>
            <person name="Buchanan P."/>
            <person name="Buyck B."/>
            <person name="Bense V."/>
            <person name="Catcheside P."/>
            <person name="Chovatia M."/>
            <person name="Cooper J."/>
            <person name="Damon W."/>
            <person name="Desjardin D."/>
            <person name="Finy P."/>
            <person name="Geml J."/>
            <person name="Haridas S."/>
            <person name="Hughes K."/>
            <person name="Justo A."/>
            <person name="Karasinski D."/>
            <person name="Kautmanova I."/>
            <person name="Kiss B."/>
            <person name="Kocsube S."/>
            <person name="Kotiranta H."/>
            <person name="LaButti K.M."/>
            <person name="Lechner B.E."/>
            <person name="Liimatainen K."/>
            <person name="Lipzen A."/>
            <person name="Lukacs Z."/>
            <person name="Mihaltcheva S."/>
            <person name="Morgado L.N."/>
            <person name="Niskanen T."/>
            <person name="Noordeloos M.E."/>
            <person name="Ohm R.A."/>
            <person name="Ortiz-Santana B."/>
            <person name="Ovrebo C."/>
            <person name="Racz N."/>
            <person name="Riley R."/>
            <person name="Savchenko A."/>
            <person name="Shiryaev A."/>
            <person name="Soop K."/>
            <person name="Spirin V."/>
            <person name="Szebenyi C."/>
            <person name="Tomsovsky M."/>
            <person name="Tulloss R.E."/>
            <person name="Uehling J."/>
            <person name="Grigoriev I.V."/>
            <person name="Vagvolgyi C."/>
            <person name="Papp T."/>
            <person name="Martin F.M."/>
            <person name="Miettinen O."/>
            <person name="Hibbett D.S."/>
            <person name="Nagy L.G."/>
        </authorList>
    </citation>
    <scope>NUCLEOTIDE SEQUENCE [LARGE SCALE GENOMIC DNA]</scope>
    <source>
        <strain evidence="3 4">CBS 121175</strain>
    </source>
</reference>
<evidence type="ECO:0008006" key="5">
    <source>
        <dbReference type="Google" id="ProtNLM"/>
    </source>
</evidence>
<dbReference type="Proteomes" id="UP000307440">
    <property type="component" value="Unassembled WGS sequence"/>
</dbReference>
<keyword evidence="2" id="KW-0472">Membrane</keyword>
<dbReference type="EMBL" id="ML210262">
    <property type="protein sequence ID" value="TFK21639.1"/>
    <property type="molecule type" value="Genomic_DNA"/>
</dbReference>
<proteinExistence type="predicted"/>
<feature type="transmembrane region" description="Helical" evidence="2">
    <location>
        <begin position="169"/>
        <end position="188"/>
    </location>
</feature>
<evidence type="ECO:0000313" key="3">
    <source>
        <dbReference type="EMBL" id="TFK21639.1"/>
    </source>
</evidence>
<sequence>MSPAVTNDSHEYGLVLAKSIFANYIVTIFSVGILFFMTLHSLVVFLETPLHAREGRARYMVTGCLIFIFYALMASLDMSIPFDILLETSNGAEYTSRMTAHTDWREILSTAALSVVFTLGDGLLVYRCILMLYGRWIWLALLPVLTYFATIGEFEREPVPNSVESARCFLNVATNVLLTSIIASRIMATHRQLAKSLPAKHLAIYPTAVRILIESALPLSVAGVVQGAVILASTPWAEYKGDRNAAVAALGATSLVYYALLAISPQIIIFRVTIGRSWTRTLNSTDAVVISRPLAFNHESESELEESHVPGSFLNGHEGTAIP</sequence>
<evidence type="ECO:0000256" key="2">
    <source>
        <dbReference type="SAM" id="Phobius"/>
    </source>
</evidence>
<name>A0A5C3KMG7_COPMA</name>
<feature type="transmembrane region" description="Helical" evidence="2">
    <location>
        <begin position="57"/>
        <end position="76"/>
    </location>
</feature>
<gene>
    <name evidence="3" type="ORF">FA15DRAFT_597519</name>
</gene>
<feature type="transmembrane region" description="Helical" evidence="2">
    <location>
        <begin position="209"/>
        <end position="233"/>
    </location>
</feature>
<feature type="region of interest" description="Disordered" evidence="1">
    <location>
        <begin position="301"/>
        <end position="323"/>
    </location>
</feature>
<protein>
    <recommendedName>
        <fullName evidence="5">Fungal pheromone STE3G-protein-coupled receptor</fullName>
    </recommendedName>
</protein>
<feature type="transmembrane region" description="Helical" evidence="2">
    <location>
        <begin position="107"/>
        <end position="126"/>
    </location>
</feature>
<feature type="transmembrane region" description="Helical" evidence="2">
    <location>
        <begin position="245"/>
        <end position="270"/>
    </location>
</feature>
<evidence type="ECO:0000256" key="1">
    <source>
        <dbReference type="SAM" id="MobiDB-lite"/>
    </source>
</evidence>
<accession>A0A5C3KMG7</accession>